<feature type="binding site" evidence="7">
    <location>
        <begin position="9"/>
        <end position="13"/>
    </location>
    <ligand>
        <name>L-glutamate</name>
        <dbReference type="ChEBI" id="CHEBI:29985"/>
    </ligand>
</feature>
<feature type="binding site" evidence="7">
    <location>
        <position position="190"/>
    </location>
    <ligand>
        <name>L-glutamate</name>
        <dbReference type="ChEBI" id="CHEBI:29985"/>
    </ligand>
</feature>
<feature type="binding site" evidence="7">
    <location>
        <position position="231"/>
    </location>
    <ligand>
        <name>ATP</name>
        <dbReference type="ChEBI" id="CHEBI:30616"/>
    </ligand>
</feature>
<sequence length="291" mass="32539">MSAKPYVGRFAPSPSGPLHLGSLVAAVGSYLQARHHHGKWLVRIEDIDPPREQVGASKLILQQLEQFGLHWDGEVLYQSQRLEAYQAQIDSWLQQHSAYFCQCTRKQIKASGGYYLATCRDLQLSGQDHAVRLQSERAIEQFEDLAYGTVHIPAALAEEDFIIKRRDGLYAYNLAVSLDDAKQGITEVVRGADLILTTGRQLAIFELLAKPAPKYLHLPLVLDESGNKLSKQNHAPSISGKQNQQLLLQALRYLGQTSEADWLELSCEQILNKALANWRLSSVPKISLDSQ</sequence>
<evidence type="ECO:0000256" key="8">
    <source>
        <dbReference type="RuleBase" id="RU363037"/>
    </source>
</evidence>
<keyword evidence="8" id="KW-0648">Protein biosynthesis</keyword>
<dbReference type="InterPro" id="IPR022380">
    <property type="entry name" value="Glu-Q_tRNA(Asp)_Synthase"/>
</dbReference>
<evidence type="ECO:0000313" key="11">
    <source>
        <dbReference type="Proteomes" id="UP001310248"/>
    </source>
</evidence>
<feature type="short sequence motif" description="'KMSKS' region" evidence="7">
    <location>
        <begin position="228"/>
        <end position="232"/>
    </location>
</feature>
<dbReference type="EMBL" id="JAYDYW010000012">
    <property type="protein sequence ID" value="MEE1675316.1"/>
    <property type="molecule type" value="Genomic_DNA"/>
</dbReference>
<dbReference type="GO" id="GO:0016874">
    <property type="term" value="F:ligase activity"/>
    <property type="evidence" value="ECO:0007669"/>
    <property type="project" value="UniProtKB-KW"/>
</dbReference>
<keyword evidence="2 7" id="KW-0479">Metal-binding</keyword>
<evidence type="ECO:0000256" key="1">
    <source>
        <dbReference type="ARBA" id="ARBA00022598"/>
    </source>
</evidence>
<feature type="domain" description="Glutamyl/glutaminyl-tRNA synthetase class Ib catalytic" evidence="9">
    <location>
        <begin position="9"/>
        <end position="256"/>
    </location>
</feature>
<proteinExistence type="inferred from homology"/>
<evidence type="ECO:0000259" key="9">
    <source>
        <dbReference type="Pfam" id="PF00749"/>
    </source>
</evidence>
<evidence type="ECO:0000256" key="5">
    <source>
        <dbReference type="ARBA" id="ARBA00022840"/>
    </source>
</evidence>
<feature type="short sequence motif" description="'HIGH' region" evidence="7">
    <location>
        <begin position="12"/>
        <end position="22"/>
    </location>
</feature>
<dbReference type="PRINTS" id="PR00987">
    <property type="entry name" value="TRNASYNTHGLU"/>
</dbReference>
<name>A0ABU7G7N3_9ALTE</name>
<organism evidence="10 11">
    <name type="scientific">Agarivorans aestuarii</name>
    <dbReference type="NCBI Taxonomy" id="1563703"/>
    <lineage>
        <taxon>Bacteria</taxon>
        <taxon>Pseudomonadati</taxon>
        <taxon>Pseudomonadota</taxon>
        <taxon>Gammaproteobacteria</taxon>
        <taxon>Alteromonadales</taxon>
        <taxon>Alteromonadaceae</taxon>
        <taxon>Agarivorans</taxon>
    </lineage>
</organism>
<evidence type="ECO:0000256" key="6">
    <source>
        <dbReference type="ARBA" id="ARBA00023146"/>
    </source>
</evidence>
<keyword evidence="4 7" id="KW-0862">Zinc</keyword>
<dbReference type="InterPro" id="IPR014729">
    <property type="entry name" value="Rossmann-like_a/b/a_fold"/>
</dbReference>
<keyword evidence="1 7" id="KW-0436">Ligase</keyword>
<comment type="cofactor">
    <cofactor evidence="7">
        <name>Zn(2+)</name>
        <dbReference type="ChEBI" id="CHEBI:29105"/>
    </cofactor>
    <text evidence="7">Binds 1 zinc ion per subunit.</text>
</comment>
<feature type="binding site" evidence="7">
    <location>
        <position position="115"/>
    </location>
    <ligand>
        <name>Zn(2+)</name>
        <dbReference type="ChEBI" id="CHEBI:29105"/>
    </ligand>
</feature>
<dbReference type="Proteomes" id="UP001310248">
    <property type="component" value="Unassembled WGS sequence"/>
</dbReference>
<dbReference type="Pfam" id="PF00749">
    <property type="entry name" value="tRNA-synt_1c"/>
    <property type="match status" value="1"/>
</dbReference>
<feature type="binding site" evidence="7">
    <location>
        <position position="172"/>
    </location>
    <ligand>
        <name>L-glutamate</name>
        <dbReference type="ChEBI" id="CHEBI:29985"/>
    </ligand>
</feature>
<evidence type="ECO:0000256" key="7">
    <source>
        <dbReference type="HAMAP-Rule" id="MF_01428"/>
    </source>
</evidence>
<dbReference type="Gene3D" id="3.40.50.620">
    <property type="entry name" value="HUPs"/>
    <property type="match status" value="1"/>
</dbReference>
<feature type="binding site" evidence="7">
    <location>
        <position position="103"/>
    </location>
    <ligand>
        <name>Zn(2+)</name>
        <dbReference type="ChEBI" id="CHEBI:29105"/>
    </ligand>
</feature>
<dbReference type="SUPFAM" id="SSF52374">
    <property type="entry name" value="Nucleotidylyl transferase"/>
    <property type="match status" value="1"/>
</dbReference>
<keyword evidence="5 7" id="KW-0067">ATP-binding</keyword>
<dbReference type="RefSeq" id="WP_329776250.1">
    <property type="nucleotide sequence ID" value="NZ_JAYDYW010000012.1"/>
</dbReference>
<comment type="caution">
    <text evidence="10">The sequence shown here is derived from an EMBL/GenBank/DDBJ whole genome shotgun (WGS) entry which is preliminary data.</text>
</comment>
<dbReference type="EC" id="6.1.1.-" evidence="7"/>
<evidence type="ECO:0000256" key="4">
    <source>
        <dbReference type="ARBA" id="ARBA00022833"/>
    </source>
</evidence>
<feature type="binding site" evidence="7">
    <location>
        <position position="101"/>
    </location>
    <ligand>
        <name>Zn(2+)</name>
        <dbReference type="ChEBI" id="CHEBI:29105"/>
    </ligand>
</feature>
<comment type="function">
    <text evidence="7">Catalyzes the tRNA-independent activation of glutamate in presence of ATP and the subsequent transfer of glutamate onto a tRNA(Asp). Glutamate is transferred on the 2-amino-5-(4,5-dihydroxy-2-cyclopenten-1-yl) moiety of the queuosine in the wobble position of the QUC anticodon.</text>
</comment>
<comment type="similarity">
    <text evidence="7">Belongs to the class-I aminoacyl-tRNA synthetase family. GluQ subfamily.</text>
</comment>
<dbReference type="InterPro" id="IPR000924">
    <property type="entry name" value="Glu/Gln-tRNA-synth"/>
</dbReference>
<keyword evidence="6 7" id="KW-0030">Aminoacyl-tRNA synthetase</keyword>
<keyword evidence="3 7" id="KW-0547">Nucleotide-binding</keyword>
<dbReference type="InterPro" id="IPR049940">
    <property type="entry name" value="GluQ/Sye"/>
</dbReference>
<dbReference type="PANTHER" id="PTHR43311:SF1">
    <property type="entry name" value="GLUTAMYL-Q TRNA(ASP) SYNTHETASE"/>
    <property type="match status" value="1"/>
</dbReference>
<gene>
    <name evidence="10" type="primary">gluQRS</name>
    <name evidence="7" type="synonym">gluQ</name>
    <name evidence="10" type="ORF">SNR37_000641</name>
</gene>
<evidence type="ECO:0000313" key="10">
    <source>
        <dbReference type="EMBL" id="MEE1675316.1"/>
    </source>
</evidence>
<dbReference type="InterPro" id="IPR020058">
    <property type="entry name" value="Glu/Gln-tRNA-synth_Ib_cat-dom"/>
</dbReference>
<feature type="binding site" evidence="7">
    <location>
        <position position="45"/>
    </location>
    <ligand>
        <name>L-glutamate</name>
        <dbReference type="ChEBI" id="CHEBI:29985"/>
    </ligand>
</feature>
<evidence type="ECO:0000256" key="3">
    <source>
        <dbReference type="ARBA" id="ARBA00022741"/>
    </source>
</evidence>
<accession>A0ABU7G7N3</accession>
<reference evidence="11" key="1">
    <citation type="submission" date="2023-07" db="EMBL/GenBank/DDBJ databases">
        <title>Draft genome sequence of Agarivorans aestuarii strain ZMCS4, a CAZymes producing bacteria isolated from the marine brown algae Clodostephus spongiosus.</title>
        <authorList>
            <person name="Lorente B."/>
            <person name="Cabral C."/>
            <person name="Frias J."/>
            <person name="Faria J."/>
            <person name="Toubarro D."/>
        </authorList>
    </citation>
    <scope>NUCLEOTIDE SEQUENCE [LARGE SCALE GENOMIC DNA]</scope>
    <source>
        <strain evidence="11">ZMCS4</strain>
    </source>
</reference>
<keyword evidence="11" id="KW-1185">Reference proteome</keyword>
<dbReference type="NCBIfam" id="NF004314">
    <property type="entry name" value="PRK05710.1-3"/>
    <property type="match status" value="1"/>
</dbReference>
<dbReference type="PANTHER" id="PTHR43311">
    <property type="entry name" value="GLUTAMATE--TRNA LIGASE"/>
    <property type="match status" value="1"/>
</dbReference>
<feature type="binding site" evidence="7">
    <location>
        <position position="119"/>
    </location>
    <ligand>
        <name>Zn(2+)</name>
        <dbReference type="ChEBI" id="CHEBI:29105"/>
    </ligand>
</feature>
<protein>
    <recommendedName>
        <fullName evidence="7">Glutamyl-Q tRNA(Asp) synthetase</fullName>
        <shortName evidence="7">Glu-Q-RSs</shortName>
        <ecNumber evidence="7">6.1.1.-</ecNumber>
    </recommendedName>
</protein>
<dbReference type="HAMAP" id="MF_01428">
    <property type="entry name" value="Glu_Q_tRNA_synth"/>
    <property type="match status" value="1"/>
</dbReference>
<dbReference type="NCBIfam" id="TIGR03838">
    <property type="entry name" value="queuosine_YadB"/>
    <property type="match status" value="1"/>
</dbReference>
<evidence type="ECO:0000256" key="2">
    <source>
        <dbReference type="ARBA" id="ARBA00022723"/>
    </source>
</evidence>